<comment type="caution">
    <text evidence="8">The sequence shown here is derived from an EMBL/GenBank/DDBJ whole genome shotgun (WGS) entry which is preliminary data.</text>
</comment>
<evidence type="ECO:0000313" key="9">
    <source>
        <dbReference type="Proteomes" id="UP000016361"/>
    </source>
</evidence>
<dbReference type="InterPro" id="IPR007829">
    <property type="entry name" value="TM2"/>
</dbReference>
<evidence type="ECO:0000256" key="5">
    <source>
        <dbReference type="SAM" id="MobiDB-lite"/>
    </source>
</evidence>
<keyword evidence="2 6" id="KW-0812">Transmembrane</keyword>
<evidence type="ECO:0000256" key="2">
    <source>
        <dbReference type="ARBA" id="ARBA00022692"/>
    </source>
</evidence>
<keyword evidence="3 6" id="KW-1133">Transmembrane helix</keyword>
<dbReference type="eggNOG" id="COG2314">
    <property type="taxonomic scope" value="Bacteria"/>
</dbReference>
<feature type="region of interest" description="Disordered" evidence="5">
    <location>
        <begin position="109"/>
        <end position="138"/>
    </location>
</feature>
<dbReference type="GeneID" id="301048288"/>
<feature type="transmembrane region" description="Helical" evidence="6">
    <location>
        <begin position="55"/>
        <end position="79"/>
    </location>
</feature>
<dbReference type="PANTHER" id="PTHR21016:SF25">
    <property type="entry name" value="TM2 DOMAIN-CONTAINING PROTEIN DDB_G0277895-RELATED"/>
    <property type="match status" value="1"/>
</dbReference>
<protein>
    <recommendedName>
        <fullName evidence="7">TM2 domain-containing protein</fullName>
    </recommendedName>
</protein>
<evidence type="ECO:0000256" key="4">
    <source>
        <dbReference type="ARBA" id="ARBA00023136"/>
    </source>
</evidence>
<dbReference type="RefSeq" id="WP_020280496.1">
    <property type="nucleotide sequence ID" value="NZ_AZED01000014.1"/>
</dbReference>
<dbReference type="STRING" id="1423780.FD05_GL001054"/>
<dbReference type="Proteomes" id="UP000016361">
    <property type="component" value="Unassembled WGS sequence"/>
</dbReference>
<dbReference type="AlphaFoldDB" id="S4NPR8"/>
<reference evidence="9" key="1">
    <citation type="journal article" date="2013" name="Genome Announc.">
        <title>Draft Genome Sequence of D-Branched-Chain Amino Acid Producer Lactobacillus otakiensis JCM 15040T, Isolated from a Traditional Japanese Pickle.</title>
        <authorList>
            <person name="Doi K."/>
            <person name="Mori K."/>
            <person name="Mutaguchi Y."/>
            <person name="Tashiro K."/>
            <person name="Fujino Y."/>
            <person name="Ohmori T."/>
            <person name="Kuhara S."/>
            <person name="Ohshima T."/>
        </authorList>
    </citation>
    <scope>NUCLEOTIDE SEQUENCE [LARGE SCALE GENOMIC DNA]</scope>
    <source>
        <strain evidence="9">JCM 15040</strain>
    </source>
</reference>
<dbReference type="EMBL" id="BASH01000001">
    <property type="protein sequence ID" value="GAD16043.1"/>
    <property type="molecule type" value="Genomic_DNA"/>
</dbReference>
<proteinExistence type="predicted"/>
<accession>S4NPR8</accession>
<evidence type="ECO:0000259" key="7">
    <source>
        <dbReference type="Pfam" id="PF05154"/>
    </source>
</evidence>
<name>S4NPR8_9LACO</name>
<keyword evidence="9" id="KW-1185">Reference proteome</keyword>
<dbReference type="PANTHER" id="PTHR21016">
    <property type="entry name" value="BETA-AMYLOID BINDING PROTEIN-RELATED"/>
    <property type="match status" value="1"/>
</dbReference>
<evidence type="ECO:0000256" key="3">
    <source>
        <dbReference type="ARBA" id="ARBA00022989"/>
    </source>
</evidence>
<feature type="transmembrane region" description="Helical" evidence="6">
    <location>
        <begin position="30"/>
        <end position="49"/>
    </location>
</feature>
<comment type="subcellular location">
    <subcellularLocation>
        <location evidence="1">Membrane</location>
        <topology evidence="1">Multi-pass membrane protein</topology>
    </subcellularLocation>
</comment>
<dbReference type="Pfam" id="PF05154">
    <property type="entry name" value="TM2"/>
    <property type="match status" value="1"/>
</dbReference>
<dbReference type="InterPro" id="IPR050932">
    <property type="entry name" value="TM2D1-3-like"/>
</dbReference>
<keyword evidence="4 6" id="KW-0472">Membrane</keyword>
<dbReference type="OrthoDB" id="2004788at2"/>
<evidence type="ECO:0000256" key="6">
    <source>
        <dbReference type="SAM" id="Phobius"/>
    </source>
</evidence>
<feature type="domain" description="TM2" evidence="7">
    <location>
        <begin position="26"/>
        <end position="82"/>
    </location>
</feature>
<gene>
    <name evidence="8" type="ORF">LOT_0581</name>
</gene>
<evidence type="ECO:0000256" key="1">
    <source>
        <dbReference type="ARBA" id="ARBA00004141"/>
    </source>
</evidence>
<dbReference type="GO" id="GO:0016020">
    <property type="term" value="C:membrane"/>
    <property type="evidence" value="ECO:0007669"/>
    <property type="project" value="UniProtKB-SubCell"/>
</dbReference>
<sequence>MNNDYFVSQLTTEEMMLVNSEVEKRQKSPAVAYLLALFAGFVGGHRYYMGKTGSAVAMTLITVLTLGLGIGITGIWALVDLFLINGWLQEDLKTIESEAAQTIFGRRKLKESAPEQVGDDQNGHDQIIEDVVNEDQKD</sequence>
<evidence type="ECO:0000313" key="8">
    <source>
        <dbReference type="EMBL" id="GAD16043.1"/>
    </source>
</evidence>
<organism evidence="8 9">
    <name type="scientific">Lentilactobacillus otakiensis DSM 19908 = JCM 15040</name>
    <dbReference type="NCBI Taxonomy" id="1423780"/>
    <lineage>
        <taxon>Bacteria</taxon>
        <taxon>Bacillati</taxon>
        <taxon>Bacillota</taxon>
        <taxon>Bacilli</taxon>
        <taxon>Lactobacillales</taxon>
        <taxon>Lactobacillaceae</taxon>
        <taxon>Lentilactobacillus</taxon>
    </lineage>
</organism>